<name>S7RV09_GLOTA</name>
<accession>S7RV09</accession>
<dbReference type="GeneID" id="19301554"/>
<evidence type="ECO:0000256" key="8">
    <source>
        <dbReference type="PROSITE-ProRule" id="PRU00555"/>
    </source>
</evidence>
<evidence type="ECO:0000256" key="1">
    <source>
        <dbReference type="ARBA" id="ARBA00008780"/>
    </source>
</evidence>
<dbReference type="PANTHER" id="PTHR10728:SF33">
    <property type="entry name" value="LYSOPHOSPHOLIPASE 1-RELATED"/>
    <property type="match status" value="1"/>
</dbReference>
<dbReference type="InterPro" id="IPR002642">
    <property type="entry name" value="LysoPLipase_cat_dom"/>
</dbReference>
<dbReference type="KEGG" id="gtr:GLOTRDRAFT_127421"/>
<reference evidence="11 12" key="1">
    <citation type="journal article" date="2012" name="Science">
        <title>The Paleozoic origin of enzymatic lignin decomposition reconstructed from 31 fungal genomes.</title>
        <authorList>
            <person name="Floudas D."/>
            <person name="Binder M."/>
            <person name="Riley R."/>
            <person name="Barry K."/>
            <person name="Blanchette R.A."/>
            <person name="Henrissat B."/>
            <person name="Martinez A.T."/>
            <person name="Otillar R."/>
            <person name="Spatafora J.W."/>
            <person name="Yadav J.S."/>
            <person name="Aerts A."/>
            <person name="Benoit I."/>
            <person name="Boyd A."/>
            <person name="Carlson A."/>
            <person name="Copeland A."/>
            <person name="Coutinho P.M."/>
            <person name="de Vries R.P."/>
            <person name="Ferreira P."/>
            <person name="Findley K."/>
            <person name="Foster B."/>
            <person name="Gaskell J."/>
            <person name="Glotzer D."/>
            <person name="Gorecki P."/>
            <person name="Heitman J."/>
            <person name="Hesse C."/>
            <person name="Hori C."/>
            <person name="Igarashi K."/>
            <person name="Jurgens J.A."/>
            <person name="Kallen N."/>
            <person name="Kersten P."/>
            <person name="Kohler A."/>
            <person name="Kuees U."/>
            <person name="Kumar T.K.A."/>
            <person name="Kuo A."/>
            <person name="LaButti K."/>
            <person name="Larrondo L.F."/>
            <person name="Lindquist E."/>
            <person name="Ling A."/>
            <person name="Lombard V."/>
            <person name="Lucas S."/>
            <person name="Lundell T."/>
            <person name="Martin R."/>
            <person name="McLaughlin D.J."/>
            <person name="Morgenstern I."/>
            <person name="Morin E."/>
            <person name="Murat C."/>
            <person name="Nagy L.G."/>
            <person name="Nolan M."/>
            <person name="Ohm R.A."/>
            <person name="Patyshakuliyeva A."/>
            <person name="Rokas A."/>
            <person name="Ruiz-Duenas F.J."/>
            <person name="Sabat G."/>
            <person name="Salamov A."/>
            <person name="Samejima M."/>
            <person name="Schmutz J."/>
            <person name="Slot J.C."/>
            <person name="St John F."/>
            <person name="Stenlid J."/>
            <person name="Sun H."/>
            <person name="Sun S."/>
            <person name="Syed K."/>
            <person name="Tsang A."/>
            <person name="Wiebenga A."/>
            <person name="Young D."/>
            <person name="Pisabarro A."/>
            <person name="Eastwood D.C."/>
            <person name="Martin F."/>
            <person name="Cullen D."/>
            <person name="Grigoriev I.V."/>
            <person name="Hibbett D.S."/>
        </authorList>
    </citation>
    <scope>NUCLEOTIDE SEQUENCE [LARGE SCALE GENOMIC DNA]</scope>
    <source>
        <strain evidence="11 12">ATCC 11539</strain>
    </source>
</reference>
<dbReference type="GO" id="GO:0004623">
    <property type="term" value="F:phospholipase A2 activity"/>
    <property type="evidence" value="ECO:0007669"/>
    <property type="project" value="TreeGrafter"/>
</dbReference>
<gene>
    <name evidence="11" type="ORF">GLOTRDRAFT_127421</name>
</gene>
<keyword evidence="4 8" id="KW-0378">Hydrolase</keyword>
<dbReference type="AlphaFoldDB" id="S7RV09"/>
<evidence type="ECO:0000256" key="3">
    <source>
        <dbReference type="ARBA" id="ARBA00022729"/>
    </source>
</evidence>
<evidence type="ECO:0000256" key="7">
    <source>
        <dbReference type="ARBA" id="ARBA00023180"/>
    </source>
</evidence>
<feature type="chain" id="PRO_5005146604" description="Lysophospholipase" evidence="9">
    <location>
        <begin position="21"/>
        <end position="590"/>
    </location>
</feature>
<keyword evidence="7" id="KW-0325">Glycoprotein</keyword>
<evidence type="ECO:0000259" key="10">
    <source>
        <dbReference type="PROSITE" id="PS51210"/>
    </source>
</evidence>
<dbReference type="PANTHER" id="PTHR10728">
    <property type="entry name" value="CYTOSOLIC PHOSPHOLIPASE A2"/>
    <property type="match status" value="1"/>
</dbReference>
<dbReference type="EC" id="3.1.1.5" evidence="2 9"/>
<dbReference type="PROSITE" id="PS51210">
    <property type="entry name" value="PLA2C"/>
    <property type="match status" value="1"/>
</dbReference>
<dbReference type="eggNOG" id="KOG1325">
    <property type="taxonomic scope" value="Eukaryota"/>
</dbReference>
<evidence type="ECO:0000256" key="2">
    <source>
        <dbReference type="ARBA" id="ARBA00013274"/>
    </source>
</evidence>
<dbReference type="HOGENOM" id="CLU_014602_1_0_1"/>
<evidence type="ECO:0000256" key="4">
    <source>
        <dbReference type="ARBA" id="ARBA00022801"/>
    </source>
</evidence>
<dbReference type="SMART" id="SM00022">
    <property type="entry name" value="PLAc"/>
    <property type="match status" value="1"/>
</dbReference>
<comment type="similarity">
    <text evidence="1 9">Belongs to the lysophospholipase family.</text>
</comment>
<dbReference type="GO" id="GO:0004622">
    <property type="term" value="F:phosphatidylcholine lysophospholipase activity"/>
    <property type="evidence" value="ECO:0007669"/>
    <property type="project" value="UniProtKB-EC"/>
</dbReference>
<proteinExistence type="inferred from homology"/>
<organism evidence="11 12">
    <name type="scientific">Gloeophyllum trabeum (strain ATCC 11539 / FP-39264 / Madison 617)</name>
    <name type="common">Brown rot fungus</name>
    <dbReference type="NCBI Taxonomy" id="670483"/>
    <lineage>
        <taxon>Eukaryota</taxon>
        <taxon>Fungi</taxon>
        <taxon>Dikarya</taxon>
        <taxon>Basidiomycota</taxon>
        <taxon>Agaricomycotina</taxon>
        <taxon>Agaricomycetes</taxon>
        <taxon>Gloeophyllales</taxon>
        <taxon>Gloeophyllaceae</taxon>
        <taxon>Gloeophyllum</taxon>
    </lineage>
</organism>
<feature type="domain" description="PLA2c" evidence="10">
    <location>
        <begin position="33"/>
        <end position="590"/>
    </location>
</feature>
<dbReference type="GO" id="GO:0005829">
    <property type="term" value="C:cytosol"/>
    <property type="evidence" value="ECO:0007669"/>
    <property type="project" value="TreeGrafter"/>
</dbReference>
<keyword evidence="12" id="KW-1185">Reference proteome</keyword>
<feature type="signal peptide" evidence="9">
    <location>
        <begin position="1"/>
        <end position="20"/>
    </location>
</feature>
<keyword evidence="3 9" id="KW-0732">Signal</keyword>
<dbReference type="OrthoDB" id="4084751at2759"/>
<dbReference type="Pfam" id="PF01735">
    <property type="entry name" value="PLA2_B"/>
    <property type="match status" value="1"/>
</dbReference>
<evidence type="ECO:0000256" key="9">
    <source>
        <dbReference type="RuleBase" id="RU362103"/>
    </source>
</evidence>
<keyword evidence="5 8" id="KW-0442">Lipid degradation</keyword>
<dbReference type="RefSeq" id="XP_007864203.1">
    <property type="nucleotide sequence ID" value="XM_007866012.1"/>
</dbReference>
<evidence type="ECO:0000313" key="12">
    <source>
        <dbReference type="Proteomes" id="UP000030669"/>
    </source>
</evidence>
<evidence type="ECO:0000256" key="6">
    <source>
        <dbReference type="ARBA" id="ARBA00023098"/>
    </source>
</evidence>
<dbReference type="InterPro" id="IPR016035">
    <property type="entry name" value="Acyl_Trfase/lysoPLipase"/>
</dbReference>
<protein>
    <recommendedName>
        <fullName evidence="2 9">Lysophospholipase</fullName>
        <ecNumber evidence="2 9">3.1.1.5</ecNumber>
    </recommendedName>
</protein>
<comment type="catalytic activity">
    <reaction evidence="9">
        <text>a 1-acyl-sn-glycero-3-phosphocholine + H2O = sn-glycerol 3-phosphocholine + a fatty acid + H(+)</text>
        <dbReference type="Rhea" id="RHEA:15177"/>
        <dbReference type="ChEBI" id="CHEBI:15377"/>
        <dbReference type="ChEBI" id="CHEBI:15378"/>
        <dbReference type="ChEBI" id="CHEBI:16870"/>
        <dbReference type="ChEBI" id="CHEBI:28868"/>
        <dbReference type="ChEBI" id="CHEBI:58168"/>
        <dbReference type="EC" id="3.1.1.5"/>
    </reaction>
</comment>
<evidence type="ECO:0000313" key="11">
    <source>
        <dbReference type="EMBL" id="EPQ57044.1"/>
    </source>
</evidence>
<dbReference type="Gene3D" id="3.40.1090.10">
    <property type="entry name" value="Cytosolic phospholipase A2 catalytic domain"/>
    <property type="match status" value="1"/>
</dbReference>
<keyword evidence="6 8" id="KW-0443">Lipid metabolism</keyword>
<dbReference type="SUPFAM" id="SSF52151">
    <property type="entry name" value="FabD/lysophospholipase-like"/>
    <property type="match status" value="1"/>
</dbReference>
<dbReference type="OMA" id="FARYCWN"/>
<sequence>MSLFKIVATLFLLYPQIVSSKSAVALYTPSHSPCPDGFSLYRPVGISNQTLSEGESAYVSSRKNHVLPEAWKSYLSNVEGTNVSLPGYVSSILSGANGTEVYPTLGIATSGGGWRAAIFGGGVLNALDGRNVSSSRNGAGGLLQAATYLTGLSGGAWLVTSMMQANFPVIHDLVFGTSGGGQSSRFGGWLPQYSLATPSDDLVTDVAYLAGLVADIQGKHLAGFPITIADIWAGNLARHFLNGTNGANFYDFTKAHGAGLTLSGVAKTATFASFNEPFPIVIADSKSNGGNKSNILVGGQIPLTNPIYEFNVYEMGSYDPTLAAFAQTKYMGTTNGSTCVTGFDQLSFVQATSSDVFTSYNTTNLTAILQLLDPIIDLTLLEPNIELDAAVYPNPFYGVNKGTYIDSDETYLNLVDGGFNTESIPLQPLLVQARGVEVILAIDATADVDGYAAGSSLIASQTRTTFFPSAYSFPPVPSSVDDFIEKNLTSRPTFFGCNSSSPTPLIIYVPNGAPLPGQPPLTNTSSDQLEYSLMEVQGMLDQTFDMATLRGVDDDWPACLACAVVDRARVMLGAIRSGVCETCMKEYCWS</sequence>
<dbReference type="Proteomes" id="UP000030669">
    <property type="component" value="Unassembled WGS sequence"/>
</dbReference>
<dbReference type="EMBL" id="KB469299">
    <property type="protein sequence ID" value="EPQ57044.1"/>
    <property type="molecule type" value="Genomic_DNA"/>
</dbReference>
<dbReference type="GO" id="GO:0046475">
    <property type="term" value="P:glycerophospholipid catabolic process"/>
    <property type="evidence" value="ECO:0007669"/>
    <property type="project" value="TreeGrafter"/>
</dbReference>
<evidence type="ECO:0000256" key="5">
    <source>
        <dbReference type="ARBA" id="ARBA00022963"/>
    </source>
</evidence>